<proteinExistence type="predicted"/>
<keyword evidence="2" id="KW-0732">Signal</keyword>
<keyword evidence="4" id="KW-1185">Reference proteome</keyword>
<evidence type="ECO:0008006" key="5">
    <source>
        <dbReference type="Google" id="ProtNLM"/>
    </source>
</evidence>
<sequence length="160" mass="16829">MNKLFMAPLAVLVLASAGCASIVSESRYPVRVTSNVPAEFEIRNEDGETVHTGTTPAQVSLDSASGYMDGETYTVEYHAPGYQKAFSTIQSSINGWYWGNIGFGGLIGWFLVDPATGAMFKLPPSTGATLAVAQPQVPMSQSTPSLGAAELDPQRGLAAP</sequence>
<reference evidence="3 4" key="1">
    <citation type="submission" date="2020-12" db="EMBL/GenBank/DDBJ databases">
        <title>Pseudomonas schmalbachii sp. nov. isolated from millipede gut.</title>
        <authorList>
            <person name="Shelomi M."/>
        </authorList>
    </citation>
    <scope>NUCLEOTIDE SEQUENCE [LARGE SCALE GENOMIC DNA]</scope>
    <source>
        <strain evidence="3 4">Milli4</strain>
    </source>
</reference>
<accession>A0ABS3TKF1</accession>
<feature type="region of interest" description="Disordered" evidence="1">
    <location>
        <begin position="139"/>
        <end position="160"/>
    </location>
</feature>
<evidence type="ECO:0000313" key="3">
    <source>
        <dbReference type="EMBL" id="MBO3274113.1"/>
    </source>
</evidence>
<gene>
    <name evidence="3" type="ORF">JFY56_02625</name>
</gene>
<dbReference type="EMBL" id="JAELYA010000001">
    <property type="protein sequence ID" value="MBO3274113.1"/>
    <property type="molecule type" value="Genomic_DNA"/>
</dbReference>
<dbReference type="Proteomes" id="UP000669060">
    <property type="component" value="Unassembled WGS sequence"/>
</dbReference>
<evidence type="ECO:0000313" key="4">
    <source>
        <dbReference type="Proteomes" id="UP000669060"/>
    </source>
</evidence>
<comment type="caution">
    <text evidence="3">The sequence shown here is derived from an EMBL/GenBank/DDBJ whole genome shotgun (WGS) entry which is preliminary data.</text>
</comment>
<feature type="chain" id="PRO_5046744452" description="PEGA domain-containing protein" evidence="2">
    <location>
        <begin position="21"/>
        <end position="160"/>
    </location>
</feature>
<evidence type="ECO:0000256" key="1">
    <source>
        <dbReference type="SAM" id="MobiDB-lite"/>
    </source>
</evidence>
<evidence type="ECO:0000256" key="2">
    <source>
        <dbReference type="SAM" id="SignalP"/>
    </source>
</evidence>
<protein>
    <recommendedName>
        <fullName evidence="5">PEGA domain-containing protein</fullName>
    </recommendedName>
</protein>
<feature type="signal peptide" evidence="2">
    <location>
        <begin position="1"/>
        <end position="20"/>
    </location>
</feature>
<organism evidence="3 4">
    <name type="scientific">Pseudomonas schmalbachii</name>
    <dbReference type="NCBI Taxonomy" id="2816993"/>
    <lineage>
        <taxon>Bacteria</taxon>
        <taxon>Pseudomonadati</taxon>
        <taxon>Pseudomonadota</taxon>
        <taxon>Gammaproteobacteria</taxon>
        <taxon>Pseudomonadales</taxon>
        <taxon>Pseudomonadaceae</taxon>
        <taxon>Pseudomonas</taxon>
    </lineage>
</organism>
<name>A0ABS3TKF1_9PSED</name>
<dbReference type="RefSeq" id="WP_208311912.1">
    <property type="nucleotide sequence ID" value="NZ_JAELYA010000001.1"/>
</dbReference>
<dbReference type="PROSITE" id="PS51257">
    <property type="entry name" value="PROKAR_LIPOPROTEIN"/>
    <property type="match status" value="1"/>
</dbReference>